<dbReference type="PANTHER" id="PTHR43101">
    <property type="entry name" value="BETA-FRUCTOSIDASE"/>
    <property type="match status" value="1"/>
</dbReference>
<dbReference type="AlphaFoldDB" id="A0A315ZT98"/>
<dbReference type="SUPFAM" id="SSF75005">
    <property type="entry name" value="Arabinanase/levansucrase/invertase"/>
    <property type="match status" value="1"/>
</dbReference>
<organism evidence="6 7">
    <name type="scientific">Faecalicatena contorta</name>
    <dbReference type="NCBI Taxonomy" id="39482"/>
    <lineage>
        <taxon>Bacteria</taxon>
        <taxon>Bacillati</taxon>
        <taxon>Bacillota</taxon>
        <taxon>Clostridia</taxon>
        <taxon>Lachnospirales</taxon>
        <taxon>Lachnospiraceae</taxon>
        <taxon>Faecalicatena</taxon>
    </lineage>
</organism>
<evidence type="ECO:0000256" key="1">
    <source>
        <dbReference type="ARBA" id="ARBA00009902"/>
    </source>
</evidence>
<gene>
    <name evidence="6" type="ORF">SAMN05216529_110117</name>
</gene>
<dbReference type="GO" id="GO:0004564">
    <property type="term" value="F:beta-fructofuranosidase activity"/>
    <property type="evidence" value="ECO:0007669"/>
    <property type="project" value="UniProtKB-EC"/>
</dbReference>
<evidence type="ECO:0000256" key="4">
    <source>
        <dbReference type="ARBA" id="ARBA00023295"/>
    </source>
</evidence>
<evidence type="ECO:0000313" key="6">
    <source>
        <dbReference type="EMBL" id="SUQ15214.1"/>
    </source>
</evidence>
<evidence type="ECO:0000313" key="7">
    <source>
        <dbReference type="Proteomes" id="UP000254051"/>
    </source>
</evidence>
<dbReference type="PANTHER" id="PTHR43101:SF1">
    <property type="entry name" value="BETA-FRUCTOSIDASE"/>
    <property type="match status" value="1"/>
</dbReference>
<proteinExistence type="inferred from homology"/>
<dbReference type="InterPro" id="IPR013148">
    <property type="entry name" value="Glyco_hydro_32_N"/>
</dbReference>
<dbReference type="EMBL" id="UHJJ01000010">
    <property type="protein sequence ID" value="SUQ15214.1"/>
    <property type="molecule type" value="Genomic_DNA"/>
</dbReference>
<dbReference type="InterPro" id="IPR001362">
    <property type="entry name" value="Glyco_hydro_32"/>
</dbReference>
<evidence type="ECO:0000259" key="5">
    <source>
        <dbReference type="Pfam" id="PF00251"/>
    </source>
</evidence>
<protein>
    <recommendedName>
        <fullName evidence="2">beta-fructofuranosidase</fullName>
        <ecNumber evidence="2">3.2.1.26</ecNumber>
    </recommendedName>
</protein>
<sequence>MKNLFYRPESAWVGDLIPYYDNGTYYAFYLHDPRIYKDQYAEDTTWHLATTKDFINVNYEGEAIKRGGDNEPNKNIYTGSIIKDKDNVYHAFYTAYNEDYKVNGKSVQAVMQAVGSDLNHLETVPDFIYNSDGSVYEEFDWRDPYVFWNEEEECYYMLLASRIKDGGELRGGCVSLSKSKDLMNWEYAEPFYYPEMYITMECPEVFKMGDYWYLVFSTFSDRFTTHFRYSKSLKGPWIIPEDDVFDTRANYAIKTASDGERRFAFGWIATKKGETDFGPWDWGGTMVFHEIRQKDNSPELYVTPVDGMKNFYKKDCPIGSPVTYNGKFKEQVLESETLGAVLYDSPADRFSVECTFEVMEGTEFGIALHTDEGMEKGYFLRMNPHNNLVAWDMWPRTNKGHYQWQIAGDMPYQIETQRILPKTTKFDILLVRENDICVLYINNQAALSTRMYDHKGGKLGIYVVQGKVKVSSLAVKE</sequence>
<evidence type="ECO:0000256" key="2">
    <source>
        <dbReference type="ARBA" id="ARBA00012758"/>
    </source>
</evidence>
<dbReference type="InterPro" id="IPR051214">
    <property type="entry name" value="GH32_Enzymes"/>
</dbReference>
<feature type="domain" description="Glycosyl hydrolase family 32 N-terminal" evidence="5">
    <location>
        <begin position="8"/>
        <end position="304"/>
    </location>
</feature>
<comment type="similarity">
    <text evidence="1">Belongs to the glycosyl hydrolase 32 family.</text>
</comment>
<dbReference type="Gene3D" id="2.60.120.560">
    <property type="entry name" value="Exo-inulinase, domain 1"/>
    <property type="match status" value="1"/>
</dbReference>
<dbReference type="RefSeq" id="WP_109712826.1">
    <property type="nucleotide sequence ID" value="NZ_QGDS01000010.1"/>
</dbReference>
<dbReference type="Pfam" id="PF00251">
    <property type="entry name" value="Glyco_hydro_32N"/>
    <property type="match status" value="1"/>
</dbReference>
<dbReference type="SMART" id="SM00640">
    <property type="entry name" value="Glyco_32"/>
    <property type="match status" value="1"/>
</dbReference>
<accession>A0A315ZT98</accession>
<keyword evidence="4" id="KW-0326">Glycosidase</keyword>
<name>A0A315ZT98_9FIRM</name>
<dbReference type="CDD" id="cd08995">
    <property type="entry name" value="GH32_EcAec43-like"/>
    <property type="match status" value="1"/>
</dbReference>
<dbReference type="InterPro" id="IPR023296">
    <property type="entry name" value="Glyco_hydro_beta-prop_sf"/>
</dbReference>
<dbReference type="Gene3D" id="2.115.10.20">
    <property type="entry name" value="Glycosyl hydrolase domain, family 43"/>
    <property type="match status" value="1"/>
</dbReference>
<keyword evidence="7" id="KW-1185">Reference proteome</keyword>
<keyword evidence="3" id="KW-0378">Hydrolase</keyword>
<dbReference type="Proteomes" id="UP000254051">
    <property type="component" value="Unassembled WGS sequence"/>
</dbReference>
<evidence type="ECO:0000256" key="3">
    <source>
        <dbReference type="ARBA" id="ARBA00022801"/>
    </source>
</evidence>
<dbReference type="EC" id="3.2.1.26" evidence="2"/>
<dbReference type="OrthoDB" id="9759709at2"/>
<dbReference type="GO" id="GO:0005975">
    <property type="term" value="P:carbohydrate metabolic process"/>
    <property type="evidence" value="ECO:0007669"/>
    <property type="project" value="InterPro"/>
</dbReference>
<reference evidence="7" key="1">
    <citation type="submission" date="2017-07" db="EMBL/GenBank/DDBJ databases">
        <authorList>
            <person name="Varghese N."/>
            <person name="Submissions S."/>
        </authorList>
    </citation>
    <scope>NUCLEOTIDE SEQUENCE [LARGE SCALE GENOMIC DNA]</scope>
    <source>
        <strain evidence="7">NLAE-zl-C134</strain>
    </source>
</reference>